<dbReference type="Proteomes" id="UP000677228">
    <property type="component" value="Unassembled WGS sequence"/>
</dbReference>
<dbReference type="AlphaFoldDB" id="A0A8S2SMN4"/>
<evidence type="ECO:0000313" key="1">
    <source>
        <dbReference type="EMBL" id="CAF1435300.1"/>
    </source>
</evidence>
<gene>
    <name evidence="1" type="ORF">OVA965_LOCUS34214</name>
    <name evidence="2" type="ORF">TMI583_LOCUS35128</name>
</gene>
<dbReference type="GO" id="GO:0003341">
    <property type="term" value="P:cilium movement"/>
    <property type="evidence" value="ECO:0007669"/>
    <property type="project" value="TreeGrafter"/>
</dbReference>
<comment type="caution">
    <text evidence="2">The sequence shown here is derived from an EMBL/GenBank/DDBJ whole genome shotgun (WGS) entry which is preliminary data.</text>
</comment>
<dbReference type="GO" id="GO:0005930">
    <property type="term" value="C:axoneme"/>
    <property type="evidence" value="ECO:0007669"/>
    <property type="project" value="TreeGrafter"/>
</dbReference>
<sequence length="306" mass="35539">MVDFYLHDIDNVYSLQLSGENEHPENLVLNDPTKKATIASAIFEIGQKIVLDVVFIPKQVQRYEGVLRLVVVDNQYEDTVVQLIGESYLDDITLDNIHSLTGQNVPSEETIIDEDAPVLMSNLIDFGDVHLNESRQILFSITNHNSKDSIRFEWPEHPQLTFSPRQGHLHSNCTKDIHVNFKTQTPIQLTKEKLLCTITKITFEQPTNEIPDWDDRMRSIKWIDVPQQALLTDSFDNFSEQFTTPRTRPARRKVIEQEQEPDNQQVDDQQRSMDLYVSAVADYSRYKCSEHEIRYMDTAMLQTRVQ</sequence>
<evidence type="ECO:0000313" key="3">
    <source>
        <dbReference type="Proteomes" id="UP000682733"/>
    </source>
</evidence>
<dbReference type="Gene3D" id="2.60.40.10">
    <property type="entry name" value="Immunoglobulins"/>
    <property type="match status" value="1"/>
</dbReference>
<dbReference type="PANTHER" id="PTHR23053">
    <property type="entry name" value="DLEC1 DELETED IN LUNG AND ESOPHAGEAL CANCER 1"/>
    <property type="match status" value="1"/>
</dbReference>
<dbReference type="InterPro" id="IPR013783">
    <property type="entry name" value="Ig-like_fold"/>
</dbReference>
<dbReference type="InterPro" id="IPR033305">
    <property type="entry name" value="Hydin-like"/>
</dbReference>
<dbReference type="EMBL" id="CAJOBA010050274">
    <property type="protein sequence ID" value="CAF4232684.1"/>
    <property type="molecule type" value="Genomic_DNA"/>
</dbReference>
<proteinExistence type="predicted"/>
<name>A0A8S2SMN4_9BILA</name>
<protein>
    <submittedName>
        <fullName evidence="2">Uncharacterized protein</fullName>
    </submittedName>
</protein>
<evidence type="ECO:0000313" key="2">
    <source>
        <dbReference type="EMBL" id="CAF4232684.1"/>
    </source>
</evidence>
<reference evidence="2" key="1">
    <citation type="submission" date="2021-02" db="EMBL/GenBank/DDBJ databases">
        <authorList>
            <person name="Nowell W R."/>
        </authorList>
    </citation>
    <scope>NUCLEOTIDE SEQUENCE</scope>
</reference>
<dbReference type="EMBL" id="CAJNOK010028480">
    <property type="protein sequence ID" value="CAF1435300.1"/>
    <property type="molecule type" value="Genomic_DNA"/>
</dbReference>
<dbReference type="PANTHER" id="PTHR23053:SF0">
    <property type="entry name" value="HYDROCEPHALUS-INDUCING PROTEIN HOMOLOG"/>
    <property type="match status" value="1"/>
</dbReference>
<dbReference type="Proteomes" id="UP000682733">
    <property type="component" value="Unassembled WGS sequence"/>
</dbReference>
<feature type="non-terminal residue" evidence="2">
    <location>
        <position position="1"/>
    </location>
</feature>
<dbReference type="GO" id="GO:1904158">
    <property type="term" value="P:axonemal central apparatus assembly"/>
    <property type="evidence" value="ECO:0007669"/>
    <property type="project" value="TreeGrafter"/>
</dbReference>
<accession>A0A8S2SMN4</accession>
<organism evidence="2 3">
    <name type="scientific">Didymodactylos carnosus</name>
    <dbReference type="NCBI Taxonomy" id="1234261"/>
    <lineage>
        <taxon>Eukaryota</taxon>
        <taxon>Metazoa</taxon>
        <taxon>Spiralia</taxon>
        <taxon>Gnathifera</taxon>
        <taxon>Rotifera</taxon>
        <taxon>Eurotatoria</taxon>
        <taxon>Bdelloidea</taxon>
        <taxon>Philodinida</taxon>
        <taxon>Philodinidae</taxon>
        <taxon>Didymodactylos</taxon>
    </lineage>
</organism>